<feature type="domain" description="K Homology" evidence="4">
    <location>
        <begin position="42"/>
        <end position="116"/>
    </location>
</feature>
<reference evidence="6" key="1">
    <citation type="submission" date="2017-01" db="EMBL/GenBank/DDBJ databases">
        <authorList>
            <person name="Wang Y."/>
            <person name="White M."/>
            <person name="Kvist S."/>
            <person name="Moncalvo J.-M."/>
        </authorList>
    </citation>
    <scope>NUCLEOTIDE SEQUENCE [LARGE SCALE GENOMIC DNA]</scope>
    <source>
        <strain evidence="6">COL-18-3</strain>
    </source>
</reference>
<evidence type="ECO:0000313" key="5">
    <source>
        <dbReference type="EMBL" id="OMH84765.1"/>
    </source>
</evidence>
<dbReference type="OrthoDB" id="1937934at2759"/>
<accession>A0A1R1PUW6</accession>
<organism evidence="5 6">
    <name type="scientific">Zancudomyces culisetae</name>
    <name type="common">Gut fungus</name>
    <name type="synonym">Smittium culisetae</name>
    <dbReference type="NCBI Taxonomy" id="1213189"/>
    <lineage>
        <taxon>Eukaryota</taxon>
        <taxon>Fungi</taxon>
        <taxon>Fungi incertae sedis</taxon>
        <taxon>Zoopagomycota</taxon>
        <taxon>Kickxellomycotina</taxon>
        <taxon>Harpellomycetes</taxon>
        <taxon>Harpellales</taxon>
        <taxon>Legeriomycetaceae</taxon>
        <taxon>Zancudomyces</taxon>
    </lineage>
</organism>
<evidence type="ECO:0000256" key="3">
    <source>
        <dbReference type="SAM" id="MobiDB-lite"/>
    </source>
</evidence>
<sequence>MNINNGITTSYESGAFVRPERHPVAQSSTSTLQEDAYFTESKGKGGKLALRALVTCKEAGVIIGKSGSRITDLRGKYEIKANVSKLVPGSNNRILTITGNEEMLGNAFYDIAQILSEFIVVTDFSKIKDRSFNTENLVLVRLLVSHLMVGTIIGKQGLNIHNIQHNSNTRIVSPKGLLPQSTERVVEIYGRPDGIKLAVQEISRYLMGDSTRSYGTVHYNPELHIDVDHYSSLVKINSTSLKSTSCSTGGISENELSIGNRRRAQTTSFGFSATPFGIPRSHLNNNGTQSTETPFHPLPPSQPSQPSLFPSSQLLTNSLAKNVSSTATPEVKTPLSSIRNFSRLRSQTLVAFPTPNNNNINNNRKSIFSEHPVFGVERMRQSTSNILPLTDDISQFNDNASNSGSVDSTGSADSDIVKYKLGNINAYSQIIRGFDDNSLLENRSSMGLKAGSNSDLNFRSSLSDSRITTALANNVHSNHSGGSTLAFLYQQLEEEKRKLAGGLCSSN</sequence>
<dbReference type="Gene3D" id="3.30.1370.10">
    <property type="entry name" value="K Homology domain, type 1"/>
    <property type="match status" value="2"/>
</dbReference>
<keyword evidence="1" id="KW-0677">Repeat</keyword>
<dbReference type="InterPro" id="IPR004088">
    <property type="entry name" value="KH_dom_type_1"/>
</dbReference>
<gene>
    <name evidence="5" type="ORF">AX774_g1697</name>
</gene>
<evidence type="ECO:0000313" key="6">
    <source>
        <dbReference type="Proteomes" id="UP000188320"/>
    </source>
</evidence>
<dbReference type="Pfam" id="PF00013">
    <property type="entry name" value="KH_1"/>
    <property type="match status" value="2"/>
</dbReference>
<proteinExistence type="predicted"/>
<dbReference type="SUPFAM" id="SSF54791">
    <property type="entry name" value="Eukaryotic type KH-domain (KH-domain type I)"/>
    <property type="match status" value="2"/>
</dbReference>
<feature type="domain" description="K Homology" evidence="4">
    <location>
        <begin position="136"/>
        <end position="207"/>
    </location>
</feature>
<dbReference type="SMART" id="SM00322">
    <property type="entry name" value="KH"/>
    <property type="match status" value="2"/>
</dbReference>
<dbReference type="InterPro" id="IPR036612">
    <property type="entry name" value="KH_dom_type_1_sf"/>
</dbReference>
<feature type="region of interest" description="Disordered" evidence="3">
    <location>
        <begin position="275"/>
        <end position="308"/>
    </location>
</feature>
<feature type="compositionally biased region" description="Polar residues" evidence="3">
    <location>
        <begin position="282"/>
        <end position="293"/>
    </location>
</feature>
<dbReference type="EMBL" id="LSSK01000151">
    <property type="protein sequence ID" value="OMH84765.1"/>
    <property type="molecule type" value="Genomic_DNA"/>
</dbReference>
<evidence type="ECO:0000256" key="1">
    <source>
        <dbReference type="ARBA" id="ARBA00022737"/>
    </source>
</evidence>
<dbReference type="PANTHER" id="PTHR10288">
    <property type="entry name" value="KH DOMAIN CONTAINING RNA BINDING PROTEIN"/>
    <property type="match status" value="1"/>
</dbReference>
<name>A0A1R1PUW6_ZANCU</name>
<dbReference type="GO" id="GO:0003723">
    <property type="term" value="F:RNA binding"/>
    <property type="evidence" value="ECO:0007669"/>
    <property type="project" value="UniProtKB-UniRule"/>
</dbReference>
<keyword evidence="2" id="KW-0694">RNA-binding</keyword>
<comment type="caution">
    <text evidence="5">The sequence shown here is derived from an EMBL/GenBank/DDBJ whole genome shotgun (WGS) entry which is preliminary data.</text>
</comment>
<protein>
    <submittedName>
        <fullName evidence="5">RNA-binding protein rnc1</fullName>
    </submittedName>
</protein>
<dbReference type="InterPro" id="IPR004087">
    <property type="entry name" value="KH_dom"/>
</dbReference>
<evidence type="ECO:0000259" key="4">
    <source>
        <dbReference type="SMART" id="SM00322"/>
    </source>
</evidence>
<dbReference type="AlphaFoldDB" id="A0A1R1PUW6"/>
<evidence type="ECO:0000256" key="2">
    <source>
        <dbReference type="PROSITE-ProRule" id="PRU00117"/>
    </source>
</evidence>
<dbReference type="PROSITE" id="PS50084">
    <property type="entry name" value="KH_TYPE_1"/>
    <property type="match status" value="2"/>
</dbReference>
<dbReference type="Proteomes" id="UP000188320">
    <property type="component" value="Unassembled WGS sequence"/>
</dbReference>
<keyword evidence="6" id="KW-1185">Reference proteome</keyword>